<dbReference type="EMBL" id="CAUWAG010000004">
    <property type="protein sequence ID" value="CAJ2503252.1"/>
    <property type="molecule type" value="Genomic_DNA"/>
</dbReference>
<gene>
    <name evidence="2" type="ORF">KHLLAP_LOCUS3720</name>
</gene>
<proteinExistence type="predicted"/>
<reference evidence="2" key="1">
    <citation type="submission" date="2023-10" db="EMBL/GenBank/DDBJ databases">
        <authorList>
            <person name="Hackl T."/>
        </authorList>
    </citation>
    <scope>NUCLEOTIDE SEQUENCE</scope>
</reference>
<accession>A0AAI8YFW2</accession>
<dbReference type="Proteomes" id="UP001295740">
    <property type="component" value="Unassembled WGS sequence"/>
</dbReference>
<dbReference type="AlphaFoldDB" id="A0AAI8YFW2"/>
<comment type="caution">
    <text evidence="2">The sequence shown here is derived from an EMBL/GenBank/DDBJ whole genome shotgun (WGS) entry which is preliminary data.</text>
</comment>
<organism evidence="2 3">
    <name type="scientific">Anthostomella pinea</name>
    <dbReference type="NCBI Taxonomy" id="933095"/>
    <lineage>
        <taxon>Eukaryota</taxon>
        <taxon>Fungi</taxon>
        <taxon>Dikarya</taxon>
        <taxon>Ascomycota</taxon>
        <taxon>Pezizomycotina</taxon>
        <taxon>Sordariomycetes</taxon>
        <taxon>Xylariomycetidae</taxon>
        <taxon>Xylariales</taxon>
        <taxon>Xylariaceae</taxon>
        <taxon>Anthostomella</taxon>
    </lineage>
</organism>
<protein>
    <submittedName>
        <fullName evidence="2">Uu.00g106460.m01.CDS01</fullName>
    </submittedName>
</protein>
<evidence type="ECO:0000313" key="2">
    <source>
        <dbReference type="EMBL" id="CAJ2503252.1"/>
    </source>
</evidence>
<keyword evidence="3" id="KW-1185">Reference proteome</keyword>
<feature type="region of interest" description="Disordered" evidence="1">
    <location>
        <begin position="380"/>
        <end position="419"/>
    </location>
</feature>
<evidence type="ECO:0000256" key="1">
    <source>
        <dbReference type="SAM" id="MobiDB-lite"/>
    </source>
</evidence>
<evidence type="ECO:0000313" key="3">
    <source>
        <dbReference type="Proteomes" id="UP001295740"/>
    </source>
</evidence>
<name>A0AAI8YFW2_9PEZI</name>
<sequence>MTTHNYTAVCTKSWASFRPGSVADRGGSFTAIADANDALEKMYDDLVEEEVEDGWTFGVLEDGRRWYNCDDWGHEESYKLRIARERFPEPGYKDGLMLDLFQDEHDREEARARFIDDGNEFTGKLMQDLFKDEQVREEARERFIDDGDEWTDKLLQDLFKDEHDRAAARERFIEDGDEWTDKLLHDLFKDKDVQERSRRHFLEAGDERTTTLQKELFHDEDDRERYRKYLLKGELRGELMDLLFDNENKKEECRERFLQTRECRETLLQELLWTHNWFERTTHLVLGHGPSREKLVEMLLKDGRLDLAAEARGHSGHRADIGHIREEVKQGLLEKHRDELLGEARAELKETLKSEHLELLRQEALQEARAEIAAEVPLTGEERESIRAAISKPRAGSARQARPAGVQRRSLRLPTRARG</sequence>
<feature type="compositionally biased region" description="Basic residues" evidence="1">
    <location>
        <begin position="409"/>
        <end position="419"/>
    </location>
</feature>